<feature type="transmembrane region" description="Helical" evidence="2">
    <location>
        <begin position="25"/>
        <end position="49"/>
    </location>
</feature>
<gene>
    <name evidence="3" type="ORF">K2U94_09540</name>
</gene>
<accession>A0ABS9Z5Q2</accession>
<sequence>MTDTSTPASPIARGPSGASYVEWSAIFAGAILASAIIVLMTAFGSAIGLSLVSPYHGPSPAIFYVALALWFTWITVSSFVAGGYVTGCLRRPIDGATPHQVHVRDGAHGLVVWAVAVVIGTSLATFSLSSAVTTMSLSSAIKGGADHGKSASSAIASSISPGVDPMGYEADALLRNDGATMGGSGNSDSSRQEVARILRKGAADGSLNADDRAYLARIVSARAGLKPADAEKRVDAISAQIKTSADKERAATETARKAGILLAFLTAASMVLGAAAAWWGASVGGRHRDENFDASHLTRWRNASNAEKSHGPFHLALDARRSDPDHHSSSPDPSLRT</sequence>
<feature type="transmembrane region" description="Helical" evidence="2">
    <location>
        <begin position="61"/>
        <end position="85"/>
    </location>
</feature>
<feature type="transmembrane region" description="Helical" evidence="2">
    <location>
        <begin position="110"/>
        <end position="132"/>
    </location>
</feature>
<dbReference type="Proteomes" id="UP001139104">
    <property type="component" value="Unassembled WGS sequence"/>
</dbReference>
<evidence type="ECO:0000313" key="4">
    <source>
        <dbReference type="Proteomes" id="UP001139104"/>
    </source>
</evidence>
<comment type="caution">
    <text evidence="3">The sequence shown here is derived from an EMBL/GenBank/DDBJ whole genome shotgun (WGS) entry which is preliminary data.</text>
</comment>
<reference evidence="3" key="1">
    <citation type="journal article" date="2022" name="ISME J.">
        <title>Identification of active gaseous-alkane degraders at natural gas seeps.</title>
        <authorList>
            <person name="Farhan Ul Haque M."/>
            <person name="Hernandez M."/>
            <person name="Crombie A.T."/>
            <person name="Murrell J.C."/>
        </authorList>
    </citation>
    <scope>NUCLEOTIDE SEQUENCE</scope>
    <source>
        <strain evidence="3">PC2</strain>
    </source>
</reference>
<dbReference type="EMBL" id="JAIVFP010000001">
    <property type="protein sequence ID" value="MCI4683004.1"/>
    <property type="molecule type" value="Genomic_DNA"/>
</dbReference>
<feature type="compositionally biased region" description="Basic and acidic residues" evidence="1">
    <location>
        <begin position="317"/>
        <end position="329"/>
    </location>
</feature>
<dbReference type="RefSeq" id="WP_243066978.1">
    <property type="nucleotide sequence ID" value="NZ_JAIVFK010000012.1"/>
</dbReference>
<feature type="transmembrane region" description="Helical" evidence="2">
    <location>
        <begin position="259"/>
        <end position="281"/>
    </location>
</feature>
<keyword evidence="2" id="KW-1133">Transmembrane helix</keyword>
<evidence type="ECO:0000256" key="2">
    <source>
        <dbReference type="SAM" id="Phobius"/>
    </source>
</evidence>
<keyword evidence="2" id="KW-0472">Membrane</keyword>
<evidence type="ECO:0008006" key="5">
    <source>
        <dbReference type="Google" id="ProtNLM"/>
    </source>
</evidence>
<feature type="region of interest" description="Disordered" evidence="1">
    <location>
        <begin position="316"/>
        <end position="337"/>
    </location>
</feature>
<organism evidence="3 4">
    <name type="scientific">Candidatus Rhodoblastus alkanivorans</name>
    <dbReference type="NCBI Taxonomy" id="2954117"/>
    <lineage>
        <taxon>Bacteria</taxon>
        <taxon>Pseudomonadati</taxon>
        <taxon>Pseudomonadota</taxon>
        <taxon>Alphaproteobacteria</taxon>
        <taxon>Hyphomicrobiales</taxon>
        <taxon>Rhodoblastaceae</taxon>
        <taxon>Rhodoblastus</taxon>
    </lineage>
</organism>
<proteinExistence type="predicted"/>
<evidence type="ECO:0000313" key="3">
    <source>
        <dbReference type="EMBL" id="MCI4683004.1"/>
    </source>
</evidence>
<keyword evidence="4" id="KW-1185">Reference proteome</keyword>
<name>A0ABS9Z5Q2_9HYPH</name>
<keyword evidence="2" id="KW-0812">Transmembrane</keyword>
<evidence type="ECO:0000256" key="1">
    <source>
        <dbReference type="SAM" id="MobiDB-lite"/>
    </source>
</evidence>
<protein>
    <recommendedName>
        <fullName evidence="5">Transmembrane protein</fullName>
    </recommendedName>
</protein>